<keyword evidence="7" id="KW-0811">Translocation</keyword>
<dbReference type="GO" id="GO:0006886">
    <property type="term" value="P:intracellular protein transport"/>
    <property type="evidence" value="ECO:0007669"/>
    <property type="project" value="InterPro"/>
</dbReference>
<dbReference type="InterPro" id="IPR001901">
    <property type="entry name" value="Translocase_SecE/Sec61-g"/>
</dbReference>
<gene>
    <name evidence="10" type="ORF">H6P81_002187</name>
</gene>
<keyword evidence="11" id="KW-1185">Reference proteome</keyword>
<organism evidence="10 11">
    <name type="scientific">Aristolochia fimbriata</name>
    <name type="common">White veined hardy Dutchman's pipe vine</name>
    <dbReference type="NCBI Taxonomy" id="158543"/>
    <lineage>
        <taxon>Eukaryota</taxon>
        <taxon>Viridiplantae</taxon>
        <taxon>Streptophyta</taxon>
        <taxon>Embryophyta</taxon>
        <taxon>Tracheophyta</taxon>
        <taxon>Spermatophyta</taxon>
        <taxon>Magnoliopsida</taxon>
        <taxon>Magnoliidae</taxon>
        <taxon>Piperales</taxon>
        <taxon>Aristolochiaceae</taxon>
        <taxon>Aristolochia</taxon>
    </lineage>
</organism>
<evidence type="ECO:0000256" key="6">
    <source>
        <dbReference type="ARBA" id="ARBA00022989"/>
    </source>
</evidence>
<evidence type="ECO:0000256" key="5">
    <source>
        <dbReference type="ARBA" id="ARBA00022927"/>
    </source>
</evidence>
<sequence>MIAGLTCGNSGLVHLSFDKRFPGIQRFSRAKLCNLDELPLSPQQISTRWNGKSIPKYLSVKCSVYGRANRDFEFDDEFREDPFWLSFIKEALGAVRSLLAFLVEQPSQLKYIEWPTFQSTFKTATLTLVLVAIFIVSLASVDSALCFLLSLCLRRKA</sequence>
<reference evidence="10 11" key="1">
    <citation type="submission" date="2021-07" db="EMBL/GenBank/DDBJ databases">
        <title>The Aristolochia fimbriata genome: insights into angiosperm evolution, floral development and chemical biosynthesis.</title>
        <authorList>
            <person name="Jiao Y."/>
        </authorList>
    </citation>
    <scope>NUCLEOTIDE SEQUENCE [LARGE SCALE GENOMIC DNA]</scope>
    <source>
        <strain evidence="10">IBCAS-2021</strain>
        <tissue evidence="10">Leaf</tissue>
    </source>
</reference>
<keyword evidence="3" id="KW-0813">Transport</keyword>
<dbReference type="PANTHER" id="PTHR37247">
    <property type="entry name" value="TRANSMEMBRANE PROTEIN"/>
    <property type="match status" value="1"/>
</dbReference>
<dbReference type="EMBL" id="JAINDJ010000002">
    <property type="protein sequence ID" value="KAG9457679.1"/>
    <property type="molecule type" value="Genomic_DNA"/>
</dbReference>
<evidence type="ECO:0000256" key="4">
    <source>
        <dbReference type="ARBA" id="ARBA00022692"/>
    </source>
</evidence>
<dbReference type="Gene3D" id="1.20.5.1030">
    <property type="entry name" value="Preprotein translocase secy subunit"/>
    <property type="match status" value="1"/>
</dbReference>
<keyword evidence="6 9" id="KW-1133">Transmembrane helix</keyword>
<dbReference type="AlphaFoldDB" id="A0AAV7F9N0"/>
<keyword evidence="8 9" id="KW-0472">Membrane</keyword>
<comment type="subcellular location">
    <subcellularLocation>
        <location evidence="1">Membrane</location>
    </subcellularLocation>
</comment>
<evidence type="ECO:0000313" key="11">
    <source>
        <dbReference type="Proteomes" id="UP000825729"/>
    </source>
</evidence>
<evidence type="ECO:0000256" key="2">
    <source>
        <dbReference type="ARBA" id="ARBA00008274"/>
    </source>
</evidence>
<dbReference type="Pfam" id="PF00584">
    <property type="entry name" value="SecE"/>
    <property type="match status" value="1"/>
</dbReference>
<dbReference type="GO" id="GO:0006605">
    <property type="term" value="P:protein targeting"/>
    <property type="evidence" value="ECO:0007669"/>
    <property type="project" value="InterPro"/>
</dbReference>
<dbReference type="PANTHER" id="PTHR37247:SF1">
    <property type="entry name" value="TRANSMEMBRANE PROTEIN"/>
    <property type="match status" value="1"/>
</dbReference>
<accession>A0AAV7F9N0</accession>
<dbReference type="Proteomes" id="UP000825729">
    <property type="component" value="Unassembled WGS sequence"/>
</dbReference>
<dbReference type="InterPro" id="IPR038379">
    <property type="entry name" value="SecE_sf"/>
</dbReference>
<comment type="caution">
    <text evidence="10">The sequence shown here is derived from an EMBL/GenBank/DDBJ whole genome shotgun (WGS) entry which is preliminary data.</text>
</comment>
<evidence type="ECO:0000256" key="9">
    <source>
        <dbReference type="SAM" id="Phobius"/>
    </source>
</evidence>
<proteinExistence type="inferred from homology"/>
<keyword evidence="5" id="KW-0653">Protein transport</keyword>
<evidence type="ECO:0000256" key="1">
    <source>
        <dbReference type="ARBA" id="ARBA00004370"/>
    </source>
</evidence>
<name>A0AAV7F9N0_ARIFI</name>
<comment type="similarity">
    <text evidence="2">Belongs to the SecE/SEC61-gamma family.</text>
</comment>
<evidence type="ECO:0000256" key="3">
    <source>
        <dbReference type="ARBA" id="ARBA00022448"/>
    </source>
</evidence>
<evidence type="ECO:0000256" key="8">
    <source>
        <dbReference type="ARBA" id="ARBA00023136"/>
    </source>
</evidence>
<protein>
    <submittedName>
        <fullName evidence="10">Uncharacterized protein</fullName>
    </submittedName>
</protein>
<evidence type="ECO:0000256" key="7">
    <source>
        <dbReference type="ARBA" id="ARBA00023010"/>
    </source>
</evidence>
<keyword evidence="4 9" id="KW-0812">Transmembrane</keyword>
<dbReference type="GO" id="GO:0016020">
    <property type="term" value="C:membrane"/>
    <property type="evidence" value="ECO:0007669"/>
    <property type="project" value="UniProtKB-SubCell"/>
</dbReference>
<feature type="transmembrane region" description="Helical" evidence="9">
    <location>
        <begin position="126"/>
        <end position="153"/>
    </location>
</feature>
<evidence type="ECO:0000313" key="10">
    <source>
        <dbReference type="EMBL" id="KAG9457679.1"/>
    </source>
</evidence>